<dbReference type="PANTHER" id="PTHR21503:SF8">
    <property type="entry name" value="F-BOX ASSOCIATED DOMAIN-CONTAINING PROTEIN-RELATED"/>
    <property type="match status" value="1"/>
</dbReference>
<dbReference type="InterPro" id="IPR001810">
    <property type="entry name" value="F-box_dom"/>
</dbReference>
<evidence type="ECO:0000313" key="2">
    <source>
        <dbReference type="EMBL" id="PIC55522.1"/>
    </source>
</evidence>
<sequence length="368" mass="43928">MILSKYPNLVLKEIFDHMEYSDLFILSFASKNIRKMIRWSQKERFITIRSIEYFFDNNWEPPLVHVHSKRGSESIMDLRNPRRDRNDIFQLNVSGKIIDFQLCTNKKRAMASYQESENESVIVSIQNYLLDFFGSSMQYHWRFGYLQHYFIPRLKNVSFCIDICLEEDLKEMEKLETFFSSSPVFKWIGLKTMSTIKPFTPESKLYQAESIRISQFWDNFSLSAILRHFKGRQATVMCDRWENSEELIEFVNRWKSGEAFQKLEHLKFKFNRNEILDKGFLNEIGVKCIDATKQPPTHTLPKVYNWYYQQTEPTTDPIISHTYVVRATDNRVASILIQEDMSRSGEWIETIYFGVWDKTEEEFLKLID</sequence>
<organism evidence="2 3">
    <name type="scientific">Caenorhabditis nigoni</name>
    <dbReference type="NCBI Taxonomy" id="1611254"/>
    <lineage>
        <taxon>Eukaryota</taxon>
        <taxon>Metazoa</taxon>
        <taxon>Ecdysozoa</taxon>
        <taxon>Nematoda</taxon>
        <taxon>Chromadorea</taxon>
        <taxon>Rhabditida</taxon>
        <taxon>Rhabditina</taxon>
        <taxon>Rhabditomorpha</taxon>
        <taxon>Rhabditoidea</taxon>
        <taxon>Rhabditidae</taxon>
        <taxon>Peloderinae</taxon>
        <taxon>Caenorhabditis</taxon>
    </lineage>
</organism>
<gene>
    <name evidence="2" type="primary">Cnig_chr_I.g760</name>
    <name evidence="2" type="ORF">B9Z55_000760</name>
</gene>
<keyword evidence="3" id="KW-1185">Reference proteome</keyword>
<dbReference type="AlphaFoldDB" id="A0A2G5VUP6"/>
<comment type="caution">
    <text evidence="2">The sequence shown here is derived from an EMBL/GenBank/DDBJ whole genome shotgun (WGS) entry which is preliminary data.</text>
</comment>
<dbReference type="Proteomes" id="UP000230233">
    <property type="component" value="Chromosome I"/>
</dbReference>
<proteinExistence type="predicted"/>
<evidence type="ECO:0000259" key="1">
    <source>
        <dbReference type="PROSITE" id="PS50181"/>
    </source>
</evidence>
<dbReference type="PROSITE" id="PS50181">
    <property type="entry name" value="FBOX"/>
    <property type="match status" value="1"/>
</dbReference>
<accession>A0A2G5VUP6</accession>
<evidence type="ECO:0000313" key="3">
    <source>
        <dbReference type="Proteomes" id="UP000230233"/>
    </source>
</evidence>
<protein>
    <recommendedName>
        <fullName evidence="1">F-box domain-containing protein</fullName>
    </recommendedName>
</protein>
<reference evidence="3" key="1">
    <citation type="submission" date="2017-10" db="EMBL/GenBank/DDBJ databases">
        <title>Rapid genome shrinkage in a self-fertile nematode reveals novel sperm competition proteins.</title>
        <authorList>
            <person name="Yin D."/>
            <person name="Schwarz E.M."/>
            <person name="Thomas C.G."/>
            <person name="Felde R.L."/>
            <person name="Korf I.F."/>
            <person name="Cutter A.D."/>
            <person name="Schartner C.M."/>
            <person name="Ralston E.J."/>
            <person name="Meyer B.J."/>
            <person name="Haag E.S."/>
        </authorList>
    </citation>
    <scope>NUCLEOTIDE SEQUENCE [LARGE SCALE GENOMIC DNA]</scope>
    <source>
        <strain evidence="3">JU1422</strain>
    </source>
</reference>
<dbReference type="PANTHER" id="PTHR21503">
    <property type="entry name" value="F-BOX-CONTAINING HYPOTHETICAL PROTEIN C.ELEGANS"/>
    <property type="match status" value="1"/>
</dbReference>
<dbReference type="EMBL" id="PDUG01000001">
    <property type="protein sequence ID" value="PIC55522.1"/>
    <property type="molecule type" value="Genomic_DNA"/>
</dbReference>
<feature type="domain" description="F-box" evidence="1">
    <location>
        <begin position="1"/>
        <end position="48"/>
    </location>
</feature>
<dbReference type="Pfam" id="PF00646">
    <property type="entry name" value="F-box"/>
    <property type="match status" value="1"/>
</dbReference>
<name>A0A2G5VUP6_9PELO</name>